<proteinExistence type="predicted"/>
<organism evidence="1 2">
    <name type="scientific">Plakobranchus ocellatus</name>
    <dbReference type="NCBI Taxonomy" id="259542"/>
    <lineage>
        <taxon>Eukaryota</taxon>
        <taxon>Metazoa</taxon>
        <taxon>Spiralia</taxon>
        <taxon>Lophotrochozoa</taxon>
        <taxon>Mollusca</taxon>
        <taxon>Gastropoda</taxon>
        <taxon>Heterobranchia</taxon>
        <taxon>Euthyneura</taxon>
        <taxon>Panpulmonata</taxon>
        <taxon>Sacoglossa</taxon>
        <taxon>Placobranchoidea</taxon>
        <taxon>Plakobranchidae</taxon>
        <taxon>Plakobranchus</taxon>
    </lineage>
</organism>
<gene>
    <name evidence="1" type="ORF">PoB_005754800</name>
</gene>
<evidence type="ECO:0000313" key="1">
    <source>
        <dbReference type="EMBL" id="GFO31043.1"/>
    </source>
</evidence>
<dbReference type="Proteomes" id="UP000735302">
    <property type="component" value="Unassembled WGS sequence"/>
</dbReference>
<reference evidence="1 2" key="1">
    <citation type="journal article" date="2021" name="Elife">
        <title>Chloroplast acquisition without the gene transfer in kleptoplastic sea slugs, Plakobranchus ocellatus.</title>
        <authorList>
            <person name="Maeda T."/>
            <person name="Takahashi S."/>
            <person name="Yoshida T."/>
            <person name="Shimamura S."/>
            <person name="Takaki Y."/>
            <person name="Nagai Y."/>
            <person name="Toyoda A."/>
            <person name="Suzuki Y."/>
            <person name="Arimoto A."/>
            <person name="Ishii H."/>
            <person name="Satoh N."/>
            <person name="Nishiyama T."/>
            <person name="Hasebe M."/>
            <person name="Maruyama T."/>
            <person name="Minagawa J."/>
            <person name="Obokata J."/>
            <person name="Shigenobu S."/>
        </authorList>
    </citation>
    <scope>NUCLEOTIDE SEQUENCE [LARGE SCALE GENOMIC DNA]</scope>
</reference>
<protein>
    <submittedName>
        <fullName evidence="1">Uncharacterized protein</fullName>
    </submittedName>
</protein>
<sequence>MLGKTNLLFRFKTQNKHINSVWQKIGMLREQTSATKCSPTWAKTPTGEAKEPIENGRRQCVGYGENYHVSYFLFIIICVDATRGISITTEAVGGKPCINTHLSLSLKLVCFKSPAGDDCSRLILKAECNLTS</sequence>
<dbReference type="AlphaFoldDB" id="A0AAV4CGG8"/>
<evidence type="ECO:0000313" key="2">
    <source>
        <dbReference type="Proteomes" id="UP000735302"/>
    </source>
</evidence>
<keyword evidence="2" id="KW-1185">Reference proteome</keyword>
<name>A0AAV4CGG8_9GAST</name>
<dbReference type="EMBL" id="BLXT01006335">
    <property type="protein sequence ID" value="GFO31043.1"/>
    <property type="molecule type" value="Genomic_DNA"/>
</dbReference>
<accession>A0AAV4CGG8</accession>
<comment type="caution">
    <text evidence="1">The sequence shown here is derived from an EMBL/GenBank/DDBJ whole genome shotgun (WGS) entry which is preliminary data.</text>
</comment>